<feature type="domain" description="IcmF-related" evidence="3">
    <location>
        <begin position="195"/>
        <end position="488"/>
    </location>
</feature>
<reference evidence="4 5" key="1">
    <citation type="submission" date="2018-12" db="EMBL/GenBank/DDBJ databases">
        <title>Complete genome sequencing of Tabrizicola sp. K13M18.</title>
        <authorList>
            <person name="Bae J.-W."/>
        </authorList>
    </citation>
    <scope>NUCLEOTIDE SEQUENCE [LARGE SCALE GENOMIC DNA]</scope>
    <source>
        <strain evidence="4 5">K13M18</strain>
    </source>
</reference>
<dbReference type="KEGG" id="taw:EI545_12620"/>
<dbReference type="EMBL" id="CP034328">
    <property type="protein sequence ID" value="AZL61159.1"/>
    <property type="molecule type" value="Genomic_DNA"/>
</dbReference>
<dbReference type="InterPro" id="IPR053156">
    <property type="entry name" value="T6SS_TssM-like"/>
</dbReference>
<keyword evidence="5" id="KW-1185">Reference proteome</keyword>
<proteinExistence type="predicted"/>
<evidence type="ECO:0000256" key="1">
    <source>
        <dbReference type="SAM" id="Phobius"/>
    </source>
</evidence>
<dbReference type="InterPro" id="IPR010623">
    <property type="entry name" value="IcmF_C"/>
</dbReference>
<accession>A0A3S8UC53</accession>
<dbReference type="Pfam" id="PF06744">
    <property type="entry name" value="IcmF_C"/>
    <property type="match status" value="1"/>
</dbReference>
<keyword evidence="1" id="KW-0472">Membrane</keyword>
<dbReference type="Proteomes" id="UP000282002">
    <property type="component" value="Chromosome"/>
</dbReference>
<name>A0A3S8UC53_9RHOB</name>
<evidence type="ECO:0000313" key="4">
    <source>
        <dbReference type="EMBL" id="AZL61159.1"/>
    </source>
</evidence>
<dbReference type="Pfam" id="PF06761">
    <property type="entry name" value="IcmF-related"/>
    <property type="match status" value="1"/>
</dbReference>
<keyword evidence="1" id="KW-0812">Transmembrane</keyword>
<dbReference type="InterPro" id="IPR009612">
    <property type="entry name" value="IcmF-rel"/>
</dbReference>
<keyword evidence="1" id="KW-1133">Transmembrane helix</keyword>
<evidence type="ECO:0000259" key="3">
    <source>
        <dbReference type="Pfam" id="PF06761"/>
    </source>
</evidence>
<evidence type="ECO:0000259" key="2">
    <source>
        <dbReference type="Pfam" id="PF06744"/>
    </source>
</evidence>
<dbReference type="PANTHER" id="PTHR36153">
    <property type="entry name" value="INNER MEMBRANE PROTEIN-RELATED"/>
    <property type="match status" value="1"/>
</dbReference>
<gene>
    <name evidence="4" type="ORF">EI545_12620</name>
</gene>
<feature type="transmembrane region" description="Helical" evidence="1">
    <location>
        <begin position="137"/>
        <end position="161"/>
    </location>
</feature>
<dbReference type="PANTHER" id="PTHR36153:SF1">
    <property type="entry name" value="TYPE VI SECRETION SYSTEM COMPONENT TSSM1"/>
    <property type="match status" value="1"/>
</dbReference>
<dbReference type="OrthoDB" id="8283359at2"/>
<protein>
    <submittedName>
        <fullName evidence="4">IcmF-related protein</fullName>
    </submittedName>
</protein>
<evidence type="ECO:0000313" key="5">
    <source>
        <dbReference type="Proteomes" id="UP000282002"/>
    </source>
</evidence>
<organism evidence="4 5">
    <name type="scientific">Tabrizicola piscis</name>
    <dbReference type="NCBI Taxonomy" id="2494374"/>
    <lineage>
        <taxon>Bacteria</taxon>
        <taxon>Pseudomonadati</taxon>
        <taxon>Pseudomonadota</taxon>
        <taxon>Alphaproteobacteria</taxon>
        <taxon>Rhodobacterales</taxon>
        <taxon>Paracoccaceae</taxon>
        <taxon>Tabrizicola</taxon>
    </lineage>
</organism>
<feature type="domain" description="Type VI secretion system IcmF C-terminal" evidence="2">
    <location>
        <begin position="726"/>
        <end position="795"/>
    </location>
</feature>
<dbReference type="AlphaFoldDB" id="A0A3S8UC53"/>
<sequence>MIARLAEPVLAYADRLASVTGERQSDLLRHAATLLDRFATGLQRAGIPGAAVPPARAALALILDQKARDNGAIDVALWGAEARRLIFEGREVSSADLDEYLRRAEGRPDHAGTAAFVADCLLRLDNRRRAFDTSPVAAGWTGILVVLAIGFLLAVVGWAALVEYRFHRDLGATFAARALSIGLDRDGPFPDLARRLDDLAAEARSTATAREKAPVNLFAGLLGYDAGDMAEATYQAALQRHLPGVLAAGIDEALASEGEPAAAYDTVRAWSVLAGAGVPDQPDQAPDWQPAWLAGWAADRAGADPELQGLSLHVLRLQPLSAPPPPPDAELLAQARSIAAEAAEPDRAYLELRRSAAVVALPGWYPDVAVPGLSVILTRKSGLGMDQPMPGLFTQAGWDHARDFGAGLAVQSAREQAARMFSTPPAPQNDTPDVLMDRLQDDTLAQWSDYLADLRVRAFVTPETSVRISGELARRASPLEGLLREVWVQAGGTDRRRTHPQQLRVAAVFGPMIQYVEAGQMQAIATLFAGLNVALAAQDREGEKGQSRLMSVQDRAASVAALGVAPKVVVQLVEDTLAQTGAAHADLMSNDLTRVWQTEVLETCMAVTANRFPFAEGADADPDQIARLLAPGGLVDRFVKGRAVQMLDMTDTPWRWKPEALFEGLTQESAVYLQRATEIGAGLYPAGASGGQPGLELTLSALAERGRAFVSLGGAGGPVEATTDSLVLAWPGAQPQAGIEVTFNAGDGEARLTQPGYWGLLRLLAPLRLRDRDGGKRFLVDLRADQSRLFLEIVFDRPQNPLALRKLMQGFACPAVL</sequence>